<gene>
    <name evidence="4" type="ORF">BB021_08485</name>
</gene>
<feature type="compositionally biased region" description="Basic and acidic residues" evidence="2">
    <location>
        <begin position="131"/>
        <end position="143"/>
    </location>
</feature>
<dbReference type="SUPFAM" id="SSF48295">
    <property type="entry name" value="TrpR-like"/>
    <property type="match status" value="1"/>
</dbReference>
<evidence type="ECO:0000313" key="4">
    <source>
        <dbReference type="EMBL" id="OPB87306.1"/>
    </source>
</evidence>
<organism evidence="4 5">
    <name type="scientific">Elizabethkingia ursingii</name>
    <dbReference type="NCBI Taxonomy" id="1756150"/>
    <lineage>
        <taxon>Bacteria</taxon>
        <taxon>Pseudomonadati</taxon>
        <taxon>Bacteroidota</taxon>
        <taxon>Flavobacteriia</taxon>
        <taxon>Flavobacteriales</taxon>
        <taxon>Weeksellaceae</taxon>
        <taxon>Elizabethkingia</taxon>
    </lineage>
</organism>
<feature type="domain" description="Insertion element IS150 protein InsJ-like helix-turn-helix" evidence="3">
    <location>
        <begin position="11"/>
        <end position="60"/>
    </location>
</feature>
<feature type="region of interest" description="Disordered" evidence="2">
    <location>
        <begin position="110"/>
        <end position="143"/>
    </location>
</feature>
<dbReference type="PANTHER" id="PTHR33795:SF1">
    <property type="entry name" value="INSERTION ELEMENT IS150 PROTEIN INSJ"/>
    <property type="match status" value="1"/>
</dbReference>
<evidence type="ECO:0000259" key="3">
    <source>
        <dbReference type="Pfam" id="PF13518"/>
    </source>
</evidence>
<dbReference type="SUPFAM" id="SSF46689">
    <property type="entry name" value="Homeodomain-like"/>
    <property type="match status" value="1"/>
</dbReference>
<evidence type="ECO:0000313" key="5">
    <source>
        <dbReference type="Proteomes" id="UP000190016"/>
    </source>
</evidence>
<name>A0ABX3NB87_9FLAO</name>
<dbReference type="Pfam" id="PF13518">
    <property type="entry name" value="HTH_28"/>
    <property type="match status" value="2"/>
</dbReference>
<sequence>MSRKIKYNYEFKLQCVESLLKGERSIRSLSREEGISSSNLKTWLRFYRAYGASSLHPQRQRHYDPAFKLHVIETMNKEFLSLRSACIRFNIPSESVIIRWKRDYETKGLAGLESQPKGPKKMKQPIKRQSKKSDKPLTREEELLQENEYLRAENELLKKLQALAQTKKKRKS</sequence>
<proteinExistence type="inferred from homology"/>
<dbReference type="EMBL" id="MBDS01000016">
    <property type="protein sequence ID" value="OPB87306.1"/>
    <property type="molecule type" value="Genomic_DNA"/>
</dbReference>
<comment type="similarity">
    <text evidence="1">Belongs to the IS150/IS1296 orfA family.</text>
</comment>
<evidence type="ECO:0000256" key="2">
    <source>
        <dbReference type="SAM" id="MobiDB-lite"/>
    </source>
</evidence>
<dbReference type="PANTHER" id="PTHR33795">
    <property type="entry name" value="INSERTION ELEMENT IS150 PROTEIN INSJ"/>
    <property type="match status" value="1"/>
</dbReference>
<feature type="compositionally biased region" description="Basic residues" evidence="2">
    <location>
        <begin position="118"/>
        <end position="130"/>
    </location>
</feature>
<dbReference type="InterPro" id="IPR052057">
    <property type="entry name" value="IS150/IS1296_orfA-like"/>
</dbReference>
<feature type="domain" description="Insertion element IS150 protein InsJ-like helix-turn-helix" evidence="3">
    <location>
        <begin position="67"/>
        <end position="120"/>
    </location>
</feature>
<dbReference type="Gene3D" id="1.10.10.10">
    <property type="entry name" value="Winged helix-like DNA-binding domain superfamily/Winged helix DNA-binding domain"/>
    <property type="match status" value="1"/>
</dbReference>
<dbReference type="Proteomes" id="UP000190016">
    <property type="component" value="Unassembled WGS sequence"/>
</dbReference>
<accession>A0ABX3NB87</accession>
<keyword evidence="5" id="KW-1185">Reference proteome</keyword>
<evidence type="ECO:0000256" key="1">
    <source>
        <dbReference type="ARBA" id="ARBA00038232"/>
    </source>
</evidence>
<dbReference type="InterPro" id="IPR036388">
    <property type="entry name" value="WH-like_DNA-bd_sf"/>
</dbReference>
<comment type="caution">
    <text evidence="4">The sequence shown here is derived from an EMBL/GenBank/DDBJ whole genome shotgun (WGS) entry which is preliminary data.</text>
</comment>
<reference evidence="4 5" key="1">
    <citation type="submission" date="2016-07" db="EMBL/GenBank/DDBJ databases">
        <title>Revisiting the Taxonomy of the Elizabethkingia Genus based on Whole-Genome Sequencing, Optical Mapping, and MALDI-TOF.</title>
        <authorList>
            <person name="Nicholson A.C."/>
        </authorList>
    </citation>
    <scope>NUCLEOTIDE SEQUENCE [LARGE SCALE GENOMIC DNA]</scope>
    <source>
        <strain evidence="4 5">C1558</strain>
    </source>
</reference>
<protein>
    <submittedName>
        <fullName evidence="4">Transposase</fullName>
    </submittedName>
</protein>
<dbReference type="InterPro" id="IPR009057">
    <property type="entry name" value="Homeodomain-like_sf"/>
</dbReference>
<dbReference type="InterPro" id="IPR055247">
    <property type="entry name" value="InsJ-like_HTH"/>
</dbReference>
<dbReference type="InterPro" id="IPR010921">
    <property type="entry name" value="Trp_repressor/repl_initiator"/>
</dbReference>